<evidence type="ECO:0000313" key="3">
    <source>
        <dbReference type="WBParaSite" id="nRc.2.0.1.t28602-RA"/>
    </source>
</evidence>
<protein>
    <submittedName>
        <fullName evidence="3">Uncharacterized protein</fullName>
    </submittedName>
</protein>
<dbReference type="AlphaFoldDB" id="A0A915JR57"/>
<dbReference type="WBParaSite" id="nRc.2.0.1.t28602-RA">
    <property type="protein sequence ID" value="nRc.2.0.1.t28602-RA"/>
    <property type="gene ID" value="nRc.2.0.1.g28602"/>
</dbReference>
<sequence>MATTAVEKGDDDGVLPTNQDYLFKKLSLINLPTRGSVKTPGFDSSTFFVQIWPVESRSNDGVCRKDARLTHAAESVTSGPIAKNPSNHKNASSNY</sequence>
<accession>A0A915JR57</accession>
<reference evidence="3" key="1">
    <citation type="submission" date="2022-11" db="UniProtKB">
        <authorList>
            <consortium name="WormBaseParasite"/>
        </authorList>
    </citation>
    <scope>IDENTIFICATION</scope>
</reference>
<organism evidence="2 3">
    <name type="scientific">Romanomermis culicivorax</name>
    <name type="common">Nematode worm</name>
    <dbReference type="NCBI Taxonomy" id="13658"/>
    <lineage>
        <taxon>Eukaryota</taxon>
        <taxon>Metazoa</taxon>
        <taxon>Ecdysozoa</taxon>
        <taxon>Nematoda</taxon>
        <taxon>Enoplea</taxon>
        <taxon>Dorylaimia</taxon>
        <taxon>Mermithida</taxon>
        <taxon>Mermithoidea</taxon>
        <taxon>Mermithidae</taxon>
        <taxon>Romanomermis</taxon>
    </lineage>
</organism>
<evidence type="ECO:0000256" key="1">
    <source>
        <dbReference type="SAM" id="MobiDB-lite"/>
    </source>
</evidence>
<feature type="region of interest" description="Disordered" evidence="1">
    <location>
        <begin position="72"/>
        <end position="95"/>
    </location>
</feature>
<evidence type="ECO:0000313" key="2">
    <source>
        <dbReference type="Proteomes" id="UP000887565"/>
    </source>
</evidence>
<feature type="compositionally biased region" description="Polar residues" evidence="1">
    <location>
        <begin position="84"/>
        <end position="95"/>
    </location>
</feature>
<dbReference type="Proteomes" id="UP000887565">
    <property type="component" value="Unplaced"/>
</dbReference>
<name>A0A915JR57_ROMCU</name>
<proteinExistence type="predicted"/>
<keyword evidence="2" id="KW-1185">Reference proteome</keyword>